<dbReference type="Gene3D" id="1.10.101.10">
    <property type="entry name" value="PGBD-like superfamily/PGBD"/>
    <property type="match status" value="1"/>
</dbReference>
<feature type="domain" description="Peptidoglycan binding-like" evidence="3">
    <location>
        <begin position="39"/>
        <end position="92"/>
    </location>
</feature>
<protein>
    <recommendedName>
        <fullName evidence="3">Peptidoglycan binding-like domain-containing protein</fullName>
    </recommendedName>
</protein>
<comment type="caution">
    <text evidence="4">The sequence shown here is derived from an EMBL/GenBank/DDBJ whole genome shotgun (WGS) entry which is preliminary data.</text>
</comment>
<dbReference type="InterPro" id="IPR002477">
    <property type="entry name" value="Peptidoglycan-bd-like"/>
</dbReference>
<dbReference type="Pfam" id="PF01471">
    <property type="entry name" value="PG_binding_1"/>
    <property type="match status" value="1"/>
</dbReference>
<feature type="chain" id="PRO_5009583441" description="Peptidoglycan binding-like domain-containing protein" evidence="2">
    <location>
        <begin position="26"/>
        <end position="345"/>
    </location>
</feature>
<evidence type="ECO:0000313" key="5">
    <source>
        <dbReference type="Proteomes" id="UP000178710"/>
    </source>
</evidence>
<evidence type="ECO:0000313" key="4">
    <source>
        <dbReference type="EMBL" id="OHA01262.1"/>
    </source>
</evidence>
<gene>
    <name evidence="4" type="ORF">A3C12_01455</name>
</gene>
<evidence type="ECO:0000256" key="2">
    <source>
        <dbReference type="SAM" id="SignalP"/>
    </source>
</evidence>
<evidence type="ECO:0000256" key="1">
    <source>
        <dbReference type="SAM" id="MobiDB-lite"/>
    </source>
</evidence>
<dbReference type="EMBL" id="MHQK01000031">
    <property type="protein sequence ID" value="OHA01262.1"/>
    <property type="molecule type" value="Genomic_DNA"/>
</dbReference>
<name>A0A1G2KRQ4_9BACT</name>
<feature type="compositionally biased region" description="Pro residues" evidence="1">
    <location>
        <begin position="154"/>
        <end position="163"/>
    </location>
</feature>
<feature type="region of interest" description="Disordered" evidence="1">
    <location>
        <begin position="148"/>
        <end position="195"/>
    </location>
</feature>
<organism evidence="4 5">
    <name type="scientific">Candidatus Sungbacteria bacterium RIFCSPHIGHO2_02_FULL_49_20</name>
    <dbReference type="NCBI Taxonomy" id="1802272"/>
    <lineage>
        <taxon>Bacteria</taxon>
        <taxon>Candidatus Sungiibacteriota</taxon>
    </lineage>
</organism>
<dbReference type="SUPFAM" id="SSF47090">
    <property type="entry name" value="PGBD-like"/>
    <property type="match status" value="1"/>
</dbReference>
<dbReference type="Proteomes" id="UP000178710">
    <property type="component" value="Unassembled WGS sequence"/>
</dbReference>
<evidence type="ECO:0000259" key="3">
    <source>
        <dbReference type="Pfam" id="PF01471"/>
    </source>
</evidence>
<accession>A0A1G2KRQ4</accession>
<feature type="signal peptide" evidence="2">
    <location>
        <begin position="1"/>
        <end position="25"/>
    </location>
</feature>
<proteinExistence type="predicted"/>
<dbReference type="AlphaFoldDB" id="A0A1G2KRQ4"/>
<keyword evidence="2" id="KW-0732">Signal</keyword>
<dbReference type="InterPro" id="IPR036366">
    <property type="entry name" value="PGBDSf"/>
</dbReference>
<feature type="compositionally biased region" description="Low complexity" evidence="1">
    <location>
        <begin position="164"/>
        <end position="192"/>
    </location>
</feature>
<dbReference type="InterPro" id="IPR036365">
    <property type="entry name" value="PGBD-like_sf"/>
</dbReference>
<sequence length="345" mass="36961">MAKISSSCILLFICTVFAIPFAAFATGFERDLYFGVSNDADVTRLQEFLKLQGIYSGPVTGNFFSLTREGVKRFQEREGIAPAAGYFGPKTRGRANTLRSSETTATQKITELDLLIQSLVNAKAAYPASAFDTLIEKYRRERDAIKSSGGIVPPVLPTPPAPETPSAAVPSPPVASSTTSAETTTSPVTPAPKEFRISGARESVFPIAAVNPTKIGDLTIKNNLGESVLLSQIVVKLTDEMNSSVNRGRKVIFILRDGITTVDSVVSSTDFTFNSTVPQQGNPNTSQFGLSLPVTVSAGEERTYGLWVDNLDYVTSGTLTIEFDSLLSSLGIAPVGGFKFVLNRP</sequence>
<reference evidence="4 5" key="1">
    <citation type="journal article" date="2016" name="Nat. Commun.">
        <title>Thousands of microbial genomes shed light on interconnected biogeochemical processes in an aquifer system.</title>
        <authorList>
            <person name="Anantharaman K."/>
            <person name="Brown C.T."/>
            <person name="Hug L.A."/>
            <person name="Sharon I."/>
            <person name="Castelle C.J."/>
            <person name="Probst A.J."/>
            <person name="Thomas B.C."/>
            <person name="Singh A."/>
            <person name="Wilkins M.J."/>
            <person name="Karaoz U."/>
            <person name="Brodie E.L."/>
            <person name="Williams K.H."/>
            <person name="Hubbard S.S."/>
            <person name="Banfield J.F."/>
        </authorList>
    </citation>
    <scope>NUCLEOTIDE SEQUENCE [LARGE SCALE GENOMIC DNA]</scope>
</reference>